<dbReference type="InterPro" id="IPR021145">
    <property type="entry name" value="Portal_protein_SPP1_Gp6-like"/>
</dbReference>
<reference evidence="1 2" key="1">
    <citation type="submission" date="2019-09" db="EMBL/GenBank/DDBJ databases">
        <title>Complete Genome Sequence of Janibacter melonis M714 with both human health impact and industrial applications.</title>
        <authorList>
            <person name="Jin M."/>
            <person name="Zhao Q.R."/>
        </authorList>
    </citation>
    <scope>NUCLEOTIDE SEQUENCE [LARGE SCALE GENOMIC DNA]</scope>
    <source>
        <strain evidence="1 2">M714</strain>
    </source>
</reference>
<dbReference type="RefSeq" id="WP_123091056.1">
    <property type="nucleotide sequence ID" value="NZ_CP044548.2"/>
</dbReference>
<name>A0A5P8FJI7_9MICO</name>
<evidence type="ECO:0000313" key="1">
    <source>
        <dbReference type="EMBL" id="QFQ29719.2"/>
    </source>
</evidence>
<organism evidence="1 2">
    <name type="scientific">Janibacter melonis</name>
    <dbReference type="NCBI Taxonomy" id="262209"/>
    <lineage>
        <taxon>Bacteria</taxon>
        <taxon>Bacillati</taxon>
        <taxon>Actinomycetota</taxon>
        <taxon>Actinomycetes</taxon>
        <taxon>Micrococcales</taxon>
        <taxon>Intrasporangiaceae</taxon>
        <taxon>Janibacter</taxon>
    </lineage>
</organism>
<dbReference type="KEGG" id="jme:EEW87_004295"/>
<sequence length="521" mass="56362">MTVEPVRVSGLSDDENRLANALLAQLDARAPRNRVRSDYYDGKRALRQLSAVMPGHYDNLGLVLGWAAKSVDALARRCHLDGFTWAEGDLDSLGLREFADDNMLLSELSGARVKAFTHGVSFLVGTTGGDGEPKALLHAKDALNGTGRWNSRTRRLDSFLSVTEREKDKVTGFVLYLDGLTIPVLKVDGRWVATDRHEHVYGVPVEPLIYKPQGRPFGYSRISRPIMGLQDAAVRALIRTEGHMDVYSWPEMVILGADGGAFQDEDGNTLAAWQAMLGRVKGIPDDEEQTDPSLARAEVLQFPAASPEPHLAQLNALAKMFAREASLPDSAVAITDMANPTSEGAYDASQYELVAEAEGAVDDFDRPIQRAIRRGLLMQNDLDEAPAAWSSISTQWRNPRFESRAQVADAGTKVVAAVPGLAETDVGLELMGLTPDQIRRFKGERKLAAGRSLVETLAPSKEAETAAELKARFDALGAAIRSGVSPNDAAARLGLPGIEFTGATPVSLRLPEADAAGLEEK</sequence>
<dbReference type="GeneID" id="59160369"/>
<protein>
    <submittedName>
        <fullName evidence="1">Phage portal protein</fullName>
    </submittedName>
</protein>
<dbReference type="Pfam" id="PF05133">
    <property type="entry name" value="SPP1_portal"/>
    <property type="match status" value="1"/>
</dbReference>
<evidence type="ECO:0000313" key="2">
    <source>
        <dbReference type="Proteomes" id="UP000271708"/>
    </source>
</evidence>
<dbReference type="AlphaFoldDB" id="A0A5P8FJI7"/>
<proteinExistence type="predicted"/>
<dbReference type="EMBL" id="CP044548">
    <property type="protein sequence ID" value="QFQ29719.2"/>
    <property type="molecule type" value="Genomic_DNA"/>
</dbReference>
<accession>A0A5P8FJI7</accession>
<dbReference type="Proteomes" id="UP000271708">
    <property type="component" value="Chromosome"/>
</dbReference>
<gene>
    <name evidence="1" type="ORF">EEW87_004295</name>
</gene>